<accession>A0ABS3YVF4</accession>
<dbReference type="RefSeq" id="WP_209139900.1">
    <property type="nucleotide sequence ID" value="NZ_JAGHKO010000004.1"/>
</dbReference>
<feature type="signal peptide" evidence="1">
    <location>
        <begin position="1"/>
        <end position="18"/>
    </location>
</feature>
<reference evidence="2 3" key="1">
    <citation type="submission" date="2021-03" db="EMBL/GenBank/DDBJ databases">
        <title>Assistant Professor.</title>
        <authorList>
            <person name="Huq M.A."/>
        </authorList>
    </citation>
    <scope>NUCLEOTIDE SEQUENCE [LARGE SCALE GENOMIC DNA]</scope>
    <source>
        <strain evidence="2 3">MAH-29</strain>
    </source>
</reference>
<protein>
    <submittedName>
        <fullName evidence="2">Uncharacterized protein</fullName>
    </submittedName>
</protein>
<comment type="caution">
    <text evidence="2">The sequence shown here is derived from an EMBL/GenBank/DDBJ whole genome shotgun (WGS) entry which is preliminary data.</text>
</comment>
<feature type="chain" id="PRO_5045205671" evidence="1">
    <location>
        <begin position="19"/>
        <end position="466"/>
    </location>
</feature>
<dbReference type="EMBL" id="JAGHKO010000004">
    <property type="protein sequence ID" value="MBO9201843.1"/>
    <property type="molecule type" value="Genomic_DNA"/>
</dbReference>
<evidence type="ECO:0000313" key="2">
    <source>
        <dbReference type="EMBL" id="MBO9201843.1"/>
    </source>
</evidence>
<organism evidence="2 3">
    <name type="scientific">Niastella soli</name>
    <dbReference type="NCBI Taxonomy" id="2821487"/>
    <lineage>
        <taxon>Bacteria</taxon>
        <taxon>Pseudomonadati</taxon>
        <taxon>Bacteroidota</taxon>
        <taxon>Chitinophagia</taxon>
        <taxon>Chitinophagales</taxon>
        <taxon>Chitinophagaceae</taxon>
        <taxon>Niastella</taxon>
    </lineage>
</organism>
<evidence type="ECO:0000313" key="3">
    <source>
        <dbReference type="Proteomes" id="UP000677244"/>
    </source>
</evidence>
<dbReference type="Proteomes" id="UP000677244">
    <property type="component" value="Unassembled WGS sequence"/>
</dbReference>
<name>A0ABS3YVF4_9BACT</name>
<proteinExistence type="predicted"/>
<keyword evidence="3" id="KW-1185">Reference proteome</keyword>
<sequence length="466" mass="52192">MRTLLLIILCLITSQLFSQEKQLEQAIGWKGNAIEIHTVSDNAKQQCGLLVANEDSIRVSWINSNKQVVKQFAMARGLEEPLLGGFIKEGKMYLYNQNPEAPVVRAWKLDSATGDVTESGIPLDFKDENLVSAVNCGDHFVYVNINPKNAELLVHDFANEHEYATLRYHFDPELWRKLIKTANIKKGLQVGNIEVEGEGNLPLSACANKIYSRNDTLLLLMNNELKETSVYCFDLKNKQVTTRGVSHFAGFPYKSSDDAVDNSFLVQDKLLYVRVSKDSMGIQILNFYTGATLTTFKASAKEVLGFKNSLIFSEPFIEGDRLPETDQLYRKILRNYPLIMAMPTNNNQLAITIGSSSITNTVARGHNFIPVPLLIPGMFPLHLLMLPVAAGPKKVVPETNYFTMLIDAGSGEHVKGAPPTILSKEIEQFSKDLKRPPLGETLFMINGGYYYAYYDKKGRKVVILKL</sequence>
<keyword evidence="1" id="KW-0732">Signal</keyword>
<evidence type="ECO:0000256" key="1">
    <source>
        <dbReference type="SAM" id="SignalP"/>
    </source>
</evidence>
<gene>
    <name evidence="2" type="ORF">J7I42_16285</name>
</gene>